<dbReference type="Pfam" id="PF13432">
    <property type="entry name" value="TPR_16"/>
    <property type="match status" value="1"/>
</dbReference>
<dbReference type="PANTHER" id="PTHR44858:SF1">
    <property type="entry name" value="UDP-N-ACETYLGLUCOSAMINE--PEPTIDE N-ACETYLGLUCOSAMINYLTRANSFERASE SPINDLY-RELATED"/>
    <property type="match status" value="1"/>
</dbReference>
<evidence type="ECO:0000256" key="1">
    <source>
        <dbReference type="ARBA" id="ARBA00022737"/>
    </source>
</evidence>
<dbReference type="Proteomes" id="UP000053467">
    <property type="component" value="Unassembled WGS sequence"/>
</dbReference>
<evidence type="ECO:0000313" key="5">
    <source>
        <dbReference type="Proteomes" id="UP000053467"/>
    </source>
</evidence>
<dbReference type="EMBL" id="LGGX01000010">
    <property type="protein sequence ID" value="KUK86916.1"/>
    <property type="molecule type" value="Genomic_DNA"/>
</dbReference>
<dbReference type="SMART" id="SM00028">
    <property type="entry name" value="TPR"/>
    <property type="match status" value="7"/>
</dbReference>
<dbReference type="InterPro" id="IPR019734">
    <property type="entry name" value="TPR_rpt"/>
</dbReference>
<dbReference type="InterPro" id="IPR011990">
    <property type="entry name" value="TPR-like_helical_dom_sf"/>
</dbReference>
<gene>
    <name evidence="4" type="ORF">XE03_1134</name>
</gene>
<accession>A0A101I0R8</accession>
<comment type="caution">
    <text evidence="4">The sequence shown here is derived from an EMBL/GenBank/DDBJ whole genome shotgun (WGS) entry which is preliminary data.</text>
</comment>
<proteinExistence type="predicted"/>
<dbReference type="InterPro" id="IPR050498">
    <property type="entry name" value="Ycf3"/>
</dbReference>
<feature type="repeat" description="TPR" evidence="3">
    <location>
        <begin position="306"/>
        <end position="339"/>
    </location>
</feature>
<dbReference type="PANTHER" id="PTHR44858">
    <property type="entry name" value="TETRATRICOPEPTIDE REPEAT PROTEIN 6"/>
    <property type="match status" value="1"/>
</dbReference>
<dbReference type="AlphaFoldDB" id="A0A101I0R8"/>
<feature type="repeat" description="TPR" evidence="3">
    <location>
        <begin position="521"/>
        <end position="554"/>
    </location>
</feature>
<evidence type="ECO:0000313" key="4">
    <source>
        <dbReference type="EMBL" id="KUK86916.1"/>
    </source>
</evidence>
<keyword evidence="1" id="KW-0677">Repeat</keyword>
<evidence type="ECO:0000256" key="3">
    <source>
        <dbReference type="PROSITE-ProRule" id="PRU00339"/>
    </source>
</evidence>
<organism evidence="4 5">
    <name type="scientific">candidate division TA06 bacterium 34_109</name>
    <dbReference type="NCBI Taxonomy" id="1635277"/>
    <lineage>
        <taxon>Bacteria</taxon>
        <taxon>Bacteria division TA06</taxon>
    </lineage>
</organism>
<feature type="repeat" description="TPR" evidence="3">
    <location>
        <begin position="115"/>
        <end position="148"/>
    </location>
</feature>
<dbReference type="SUPFAM" id="SSF48452">
    <property type="entry name" value="TPR-like"/>
    <property type="match status" value="3"/>
</dbReference>
<dbReference type="PATRIC" id="fig|1635277.3.peg.1406"/>
<protein>
    <submittedName>
        <fullName evidence="4">Tetratricopeptide domain protein</fullName>
    </submittedName>
</protein>
<dbReference type="Gene3D" id="1.25.40.10">
    <property type="entry name" value="Tetratricopeptide repeat domain"/>
    <property type="match status" value="4"/>
</dbReference>
<reference evidence="5" key="1">
    <citation type="journal article" date="2015" name="MBio">
        <title>Genome-Resolved Metagenomic Analysis Reveals Roles for Candidate Phyla and Other Microbial Community Members in Biogeochemical Transformations in Oil Reservoirs.</title>
        <authorList>
            <person name="Hu P."/>
            <person name="Tom L."/>
            <person name="Singh A."/>
            <person name="Thomas B.C."/>
            <person name="Baker B.J."/>
            <person name="Piceno Y.M."/>
            <person name="Andersen G.L."/>
            <person name="Banfield J.F."/>
        </authorList>
    </citation>
    <scope>NUCLEOTIDE SEQUENCE [LARGE SCALE GENOMIC DNA]</scope>
</reference>
<keyword evidence="2 3" id="KW-0802">TPR repeat</keyword>
<sequence>MATISEAKEKALQLEKNGRFEDAIKIYMKIIAASKGNPDPSIYNKIGDIYINNLKKKSEAIENYKMAMNIYVQQTWFPLAIAMAKKIIKLDPEQLEMYETVADLQKKAGSIGEALNSYILFAEKAIQQKNIQMAIEGFKKTLELVPEKVEIKEKLVDLYIQENNLEFALEYLKDIESFYLKRGDLPLASMTRKRISQIESKLGIKKEKPKEPVKESPKFEEKKKEVVEENLEFDLNELAEDLTKQLDETFSGDIFETKTEEKVEEQNVVEGTVEDISSIFKEDASSIESYIELGKLQEDLDVKSAIEYYFQGAEAYYNAGNLKKALEVYIRIFELDKEQKLAAERIIDLSNKTGDFKGAIMVYLYFANEIKGESKEKAKQYIDTVLKVDPTNREALALKDEIEKGSEFFQKPVFEKPKKPVEKTKEVVKETTAKPKEEKVDDFLSSFKEELVKESENIDFFKESENITAADIVKGKNEGGKPMFKVEEGGKEAKDESFWSLQELLDELKEGLDQNISEEDVSSHYDLGLSFKEMGLYDMAIEEFQKSVKNKDFEMKSLEMLGQCFLEKGELDLAEESLIKALSMKGKAEIEYLGIKYTLAKLYEQKNMFKEALKLYNEIYAVDSKFEDVEKRINALKNITKQIEKPKVEVSNKSDKKEDKNEFIDFSTILKQEIGEDFNLDDFNVDEFNIDIDDNKSDNSKNNKISYM</sequence>
<evidence type="ECO:0000256" key="2">
    <source>
        <dbReference type="ARBA" id="ARBA00022803"/>
    </source>
</evidence>
<dbReference type="PROSITE" id="PS50005">
    <property type="entry name" value="TPR"/>
    <property type="match status" value="3"/>
</dbReference>
<name>A0A101I0R8_UNCT6</name>